<gene>
    <name evidence="7" type="ORF">N0V89_011326</name>
</gene>
<dbReference type="RefSeq" id="XP_056065361.1">
    <property type="nucleotide sequence ID" value="XM_056220058.1"/>
</dbReference>
<keyword evidence="3" id="KW-0274">FAD</keyword>
<name>A0A9W9C577_9PLEO</name>
<dbReference type="SUPFAM" id="SSF54373">
    <property type="entry name" value="FAD-linked reductases, C-terminal domain"/>
    <property type="match status" value="1"/>
</dbReference>
<dbReference type="PANTHER" id="PTHR13789">
    <property type="entry name" value="MONOOXYGENASE"/>
    <property type="match status" value="1"/>
</dbReference>
<comment type="similarity">
    <text evidence="1">Belongs to the paxM FAD-dependent monooxygenase family.</text>
</comment>
<sequence>MAQISNTDRSSDDLINDPSDLHVMIVGAGIGGLTAAVACREKGLKVTVLEAAEEFTYIRAGLMISSNCTRVLLGMPGMRERLEKVGAPLKRVRFHDRDGKQLTEKLYPDSEKEYGSPTWMIHRGDLHECLLARARELDIDIKMGRPVEQFDGHTPSVTLRDGTVMQADVIVCGDGEVGGTHFIVAYPVRQGEFYNFVSTQPAVQTKGDTYVVKIDSSIVKNEFKDWDPRVVKILSRLPKETLEWKLCDLEPMDNETLPGGKIVLLGDAAHACLPSASQGAAMAIEDGGAIAEILSRVTSKSQVNAAAKAYQTLRMPRTADVRDSGRRNVARWKSKDTHEESTNDYVWDYDVQAEAKQIPIAA</sequence>
<evidence type="ECO:0000259" key="6">
    <source>
        <dbReference type="Pfam" id="PF01494"/>
    </source>
</evidence>
<dbReference type="GO" id="GO:0071949">
    <property type="term" value="F:FAD binding"/>
    <property type="evidence" value="ECO:0007669"/>
    <property type="project" value="InterPro"/>
</dbReference>
<dbReference type="InterPro" id="IPR036188">
    <property type="entry name" value="FAD/NAD-bd_sf"/>
</dbReference>
<evidence type="ECO:0000256" key="4">
    <source>
        <dbReference type="ARBA" id="ARBA00023002"/>
    </source>
</evidence>
<dbReference type="Pfam" id="PF01494">
    <property type="entry name" value="FAD_binding_3"/>
    <property type="match status" value="2"/>
</dbReference>
<dbReference type="InterPro" id="IPR050493">
    <property type="entry name" value="FAD-dep_Monooxygenase_BioMet"/>
</dbReference>
<evidence type="ECO:0000256" key="3">
    <source>
        <dbReference type="ARBA" id="ARBA00022827"/>
    </source>
</evidence>
<dbReference type="Proteomes" id="UP001140513">
    <property type="component" value="Unassembled WGS sequence"/>
</dbReference>
<dbReference type="Gene3D" id="3.30.9.30">
    <property type="match status" value="1"/>
</dbReference>
<dbReference type="EMBL" id="JAPEUX010000009">
    <property type="protein sequence ID" value="KAJ4345197.1"/>
    <property type="molecule type" value="Genomic_DNA"/>
</dbReference>
<evidence type="ECO:0000256" key="5">
    <source>
        <dbReference type="ARBA" id="ARBA00023033"/>
    </source>
</evidence>
<proteinExistence type="inferred from homology"/>
<comment type="caution">
    <text evidence="7">The sequence shown here is derived from an EMBL/GenBank/DDBJ whole genome shotgun (WGS) entry which is preliminary data.</text>
</comment>
<dbReference type="PANTHER" id="PTHR13789:SF147">
    <property type="entry name" value="PUTATIVE (AFU_ORTHOLOGUE AFUA_2G01950)-RELATED"/>
    <property type="match status" value="1"/>
</dbReference>
<protein>
    <recommendedName>
        <fullName evidence="6">FAD-binding domain-containing protein</fullName>
    </recommendedName>
</protein>
<feature type="domain" description="FAD-binding" evidence="6">
    <location>
        <begin position="21"/>
        <end position="175"/>
    </location>
</feature>
<keyword evidence="2" id="KW-0285">Flavoprotein</keyword>
<feature type="domain" description="FAD-binding" evidence="6">
    <location>
        <begin position="254"/>
        <end position="321"/>
    </location>
</feature>
<evidence type="ECO:0000313" key="8">
    <source>
        <dbReference type="Proteomes" id="UP001140513"/>
    </source>
</evidence>
<evidence type="ECO:0000256" key="1">
    <source>
        <dbReference type="ARBA" id="ARBA00007992"/>
    </source>
</evidence>
<evidence type="ECO:0000256" key="2">
    <source>
        <dbReference type="ARBA" id="ARBA00022630"/>
    </source>
</evidence>
<dbReference type="Gene3D" id="3.50.50.60">
    <property type="entry name" value="FAD/NAD(P)-binding domain"/>
    <property type="match status" value="2"/>
</dbReference>
<evidence type="ECO:0000313" key="7">
    <source>
        <dbReference type="EMBL" id="KAJ4345197.1"/>
    </source>
</evidence>
<organism evidence="7 8">
    <name type="scientific">Didymosphaeria variabile</name>
    <dbReference type="NCBI Taxonomy" id="1932322"/>
    <lineage>
        <taxon>Eukaryota</taxon>
        <taxon>Fungi</taxon>
        <taxon>Dikarya</taxon>
        <taxon>Ascomycota</taxon>
        <taxon>Pezizomycotina</taxon>
        <taxon>Dothideomycetes</taxon>
        <taxon>Pleosporomycetidae</taxon>
        <taxon>Pleosporales</taxon>
        <taxon>Massarineae</taxon>
        <taxon>Didymosphaeriaceae</taxon>
        <taxon>Didymosphaeria</taxon>
    </lineage>
</organism>
<dbReference type="InterPro" id="IPR002938">
    <property type="entry name" value="FAD-bd"/>
</dbReference>
<dbReference type="SUPFAM" id="SSF51905">
    <property type="entry name" value="FAD/NAD(P)-binding domain"/>
    <property type="match status" value="1"/>
</dbReference>
<dbReference type="GeneID" id="80914856"/>
<keyword evidence="8" id="KW-1185">Reference proteome</keyword>
<dbReference type="OrthoDB" id="16820at2759"/>
<dbReference type="PRINTS" id="PR00420">
    <property type="entry name" value="RNGMNOXGNASE"/>
</dbReference>
<dbReference type="GO" id="GO:0004497">
    <property type="term" value="F:monooxygenase activity"/>
    <property type="evidence" value="ECO:0007669"/>
    <property type="project" value="UniProtKB-KW"/>
</dbReference>
<reference evidence="7" key="1">
    <citation type="submission" date="2022-10" db="EMBL/GenBank/DDBJ databases">
        <title>Tapping the CABI collections for fungal endophytes: first genome assemblies for Collariella, Neodidymelliopsis, Ascochyta clinopodiicola, Didymella pomorum, Didymosphaeria variabile, Neocosmospora piperis and Neocucurbitaria cava.</title>
        <authorList>
            <person name="Hill R."/>
        </authorList>
    </citation>
    <scope>NUCLEOTIDE SEQUENCE</scope>
    <source>
        <strain evidence="7">IMI 356815</strain>
    </source>
</reference>
<keyword evidence="5" id="KW-0503">Monooxygenase</keyword>
<keyword evidence="4" id="KW-0560">Oxidoreductase</keyword>
<accession>A0A9W9C577</accession>
<dbReference type="AlphaFoldDB" id="A0A9W9C577"/>